<accession>A0A2N3V1Z3</accession>
<dbReference type="AlphaFoldDB" id="A0A2N3V1Z3"/>
<dbReference type="Proteomes" id="UP000233782">
    <property type="component" value="Unassembled WGS sequence"/>
</dbReference>
<organism evidence="1 2">
    <name type="scientific">Pontibacter ramchanderi</name>
    <dbReference type="NCBI Taxonomy" id="1179743"/>
    <lineage>
        <taxon>Bacteria</taxon>
        <taxon>Pseudomonadati</taxon>
        <taxon>Bacteroidota</taxon>
        <taxon>Cytophagia</taxon>
        <taxon>Cytophagales</taxon>
        <taxon>Hymenobacteraceae</taxon>
        <taxon>Pontibacter</taxon>
    </lineage>
</organism>
<dbReference type="EMBL" id="PJMU01000001">
    <property type="protein sequence ID" value="PKV75637.1"/>
    <property type="molecule type" value="Genomic_DNA"/>
</dbReference>
<gene>
    <name evidence="1" type="ORF">BD749_0582</name>
</gene>
<evidence type="ECO:0000313" key="2">
    <source>
        <dbReference type="Proteomes" id="UP000233782"/>
    </source>
</evidence>
<protein>
    <submittedName>
        <fullName evidence="1">Uncharacterized protein</fullName>
    </submittedName>
</protein>
<comment type="caution">
    <text evidence="1">The sequence shown here is derived from an EMBL/GenBank/DDBJ whole genome shotgun (WGS) entry which is preliminary data.</text>
</comment>
<proteinExistence type="predicted"/>
<name>A0A2N3V1Z3_9BACT</name>
<keyword evidence="2" id="KW-1185">Reference proteome</keyword>
<sequence length="38" mass="4386">MLSIILKTCSLQIKSKLILFKFISSSIQKYSEKVILIK</sequence>
<reference evidence="1 2" key="1">
    <citation type="submission" date="2017-12" db="EMBL/GenBank/DDBJ databases">
        <title>Genomic Encyclopedia of Type Strains, Phase III (KMG-III): the genomes of soil and plant-associated and newly described type strains.</title>
        <authorList>
            <person name="Whitman W."/>
        </authorList>
    </citation>
    <scope>NUCLEOTIDE SEQUENCE [LARGE SCALE GENOMIC DNA]</scope>
    <source>
        <strain evidence="1 2">LP43</strain>
    </source>
</reference>
<evidence type="ECO:0000313" key="1">
    <source>
        <dbReference type="EMBL" id="PKV75637.1"/>
    </source>
</evidence>